<dbReference type="EMBL" id="OW240921">
    <property type="protein sequence ID" value="CAH2320361.1"/>
    <property type="molecule type" value="Genomic_DNA"/>
</dbReference>
<keyword evidence="13" id="KW-1185">Reference proteome</keyword>
<reference evidence="12" key="1">
    <citation type="submission" date="2022-03" db="EMBL/GenBank/DDBJ databases">
        <authorList>
            <person name="Alioto T."/>
            <person name="Alioto T."/>
            <person name="Gomez Garrido J."/>
        </authorList>
    </citation>
    <scope>NUCLEOTIDE SEQUENCE</scope>
</reference>
<evidence type="ECO:0000259" key="11">
    <source>
        <dbReference type="Pfam" id="PF25810"/>
    </source>
</evidence>
<comment type="similarity">
    <text evidence="4">Belongs to the TMEM218 family.</text>
</comment>
<evidence type="ECO:0000256" key="1">
    <source>
        <dbReference type="ARBA" id="ARBA00003173"/>
    </source>
</evidence>
<accession>A0AAD1T6Y9</accession>
<evidence type="ECO:0000256" key="8">
    <source>
        <dbReference type="ARBA" id="ARBA00023136"/>
    </source>
</evidence>
<keyword evidence="6 10" id="KW-0812">Transmembrane</keyword>
<organism evidence="12 13">
    <name type="scientific">Pelobates cultripes</name>
    <name type="common">Western spadefoot toad</name>
    <dbReference type="NCBI Taxonomy" id="61616"/>
    <lineage>
        <taxon>Eukaryota</taxon>
        <taxon>Metazoa</taxon>
        <taxon>Chordata</taxon>
        <taxon>Craniata</taxon>
        <taxon>Vertebrata</taxon>
        <taxon>Euteleostomi</taxon>
        <taxon>Amphibia</taxon>
        <taxon>Batrachia</taxon>
        <taxon>Anura</taxon>
        <taxon>Pelobatoidea</taxon>
        <taxon>Pelobatidae</taxon>
        <taxon>Pelobates</taxon>
    </lineage>
</organism>
<evidence type="ECO:0000256" key="2">
    <source>
        <dbReference type="ARBA" id="ARBA00004138"/>
    </source>
</evidence>
<evidence type="ECO:0000313" key="12">
    <source>
        <dbReference type="EMBL" id="CAH2320361.1"/>
    </source>
</evidence>
<evidence type="ECO:0000313" key="13">
    <source>
        <dbReference type="Proteomes" id="UP001295444"/>
    </source>
</evidence>
<dbReference type="Proteomes" id="UP001295444">
    <property type="component" value="Chromosome 10"/>
</dbReference>
<feature type="transmembrane region" description="Helical" evidence="10">
    <location>
        <begin position="29"/>
        <end position="54"/>
    </location>
</feature>
<comment type="subcellular location">
    <subcellularLocation>
        <location evidence="2">Cell projection</location>
        <location evidence="2">Cilium</location>
    </subcellularLocation>
    <subcellularLocation>
        <location evidence="3">Membrane</location>
        <topology evidence="3">Multi-pass membrane protein</topology>
    </subcellularLocation>
</comment>
<dbReference type="Pfam" id="PF25810">
    <property type="entry name" value="TMEM218_N"/>
    <property type="match status" value="1"/>
</dbReference>
<evidence type="ECO:0000256" key="4">
    <source>
        <dbReference type="ARBA" id="ARBA00010775"/>
    </source>
</evidence>
<dbReference type="AlphaFoldDB" id="A0AAD1T6Y9"/>
<evidence type="ECO:0000256" key="6">
    <source>
        <dbReference type="ARBA" id="ARBA00022692"/>
    </source>
</evidence>
<evidence type="ECO:0000256" key="10">
    <source>
        <dbReference type="SAM" id="Phobius"/>
    </source>
</evidence>
<evidence type="ECO:0000256" key="9">
    <source>
        <dbReference type="ARBA" id="ARBA00023273"/>
    </source>
</evidence>
<feature type="transmembrane region" description="Helical" evidence="10">
    <location>
        <begin position="60"/>
        <end position="81"/>
    </location>
</feature>
<dbReference type="PANTHER" id="PTHR31622">
    <property type="entry name" value="TRANSMEMBRANE PROTEIN 218"/>
    <property type="match status" value="1"/>
</dbReference>
<name>A0AAD1T6Y9_PELCU</name>
<evidence type="ECO:0000256" key="5">
    <source>
        <dbReference type="ARBA" id="ARBA00015054"/>
    </source>
</evidence>
<feature type="transmembrane region" description="Helical" evidence="10">
    <location>
        <begin position="102"/>
        <end position="128"/>
    </location>
</feature>
<dbReference type="GO" id="GO:0016020">
    <property type="term" value="C:membrane"/>
    <property type="evidence" value="ECO:0007669"/>
    <property type="project" value="UniProtKB-SubCell"/>
</dbReference>
<keyword evidence="7 10" id="KW-1133">Transmembrane helix</keyword>
<dbReference type="InterPro" id="IPR026771">
    <property type="entry name" value="Tmem218"/>
</dbReference>
<keyword evidence="9" id="KW-0966">Cell projection</keyword>
<dbReference type="GO" id="GO:0005929">
    <property type="term" value="C:cilium"/>
    <property type="evidence" value="ECO:0007669"/>
    <property type="project" value="UniProtKB-SubCell"/>
</dbReference>
<comment type="function">
    <text evidence="1">May be involved in ciliary biogenesis or function.</text>
</comment>
<proteinExistence type="inferred from homology"/>
<protein>
    <recommendedName>
        <fullName evidence="5">Transmembrane protein 218</fullName>
    </recommendedName>
</protein>
<evidence type="ECO:0000256" key="3">
    <source>
        <dbReference type="ARBA" id="ARBA00004141"/>
    </source>
</evidence>
<sequence length="139" mass="15459">MTGRFIRQELTSESILQYGAPEERMASTILGVGTGVFILAVIWVLTLLLCVFLSRASGTARLSAVLVFLLAVIVTLILVFFPRASETAATLKEIQIIDTFFIGRYFLISIMSLIFLGSTFLALVYHILEPVYAKPLRLR</sequence>
<dbReference type="InterPro" id="IPR057973">
    <property type="entry name" value="TMEM218_N"/>
</dbReference>
<dbReference type="PANTHER" id="PTHR31622:SF1">
    <property type="entry name" value="TRANSMEMBRANE PROTEIN 218"/>
    <property type="match status" value="1"/>
</dbReference>
<gene>
    <name evidence="12" type="ORF">PECUL_23A025072</name>
</gene>
<evidence type="ECO:0000256" key="7">
    <source>
        <dbReference type="ARBA" id="ARBA00022989"/>
    </source>
</evidence>
<keyword evidence="8 10" id="KW-0472">Membrane</keyword>
<feature type="domain" description="Transmembrane protein 218 N-terminal" evidence="11">
    <location>
        <begin position="25"/>
        <end position="84"/>
    </location>
</feature>